<sequence length="500" mass="55463">MRKYIHTTVVAFVLLTVTATSCKKSFLEVVPKGKLVAKDYEDYNLLMNGPSFYKFGNTGMWQAAMIMGDEVSAEEAFLGANSAQSRALFQYDDAIFLPSNVESATSENPQFLQRYLQNLYTLNKIINEVNSANGGTQQQRQEIAAEAMVTRAYTNFQLINYFAKPYAAATAASDPGFPIITTEDITETDFKRGTVQEMYDFIIRDLTLALPAINTSPSFRTRWCKASAEGFLGKVYLFMGNATGALEQFNASFADLTKMSSAPHLYNYNETFGPGGSFLPLDPVFGPNSPFNNQTDYTESVVAAFSYAGNYDGNGFGNDFLSIKPEAKALFGASDLRLNFFTDLFPDQSTIPGGRVRRFTSPYSSYARIGLELPELYLLRAEAKARTSDLSGAVSDVETLRKNRMPATDAAVPIAIAADKNALIKFILEERIREYAGLGYRWWDLRRLSVDPIFSGTPLPSHTLFLTNGGTTQFNLKPERLTLRIPAAYIKAHPEMTDNP</sequence>
<reference evidence="8 9" key="1">
    <citation type="submission" date="2019-02" db="EMBL/GenBank/DDBJ databases">
        <title>Pedobacter sp. RP-1-14 sp. nov., isolated from Arctic soil.</title>
        <authorList>
            <person name="Dahal R.H."/>
        </authorList>
    </citation>
    <scope>NUCLEOTIDE SEQUENCE [LARGE SCALE GENOMIC DNA]</scope>
    <source>
        <strain evidence="8 9">RP-1-14</strain>
    </source>
</reference>
<protein>
    <submittedName>
        <fullName evidence="8">RagB/SusD family nutrient uptake outer membrane protein</fullName>
    </submittedName>
</protein>
<dbReference type="AlphaFoldDB" id="A0A4R0NJR2"/>
<name>A0A4R0NJR2_9SPHI</name>
<evidence type="ECO:0000256" key="3">
    <source>
        <dbReference type="ARBA" id="ARBA00022729"/>
    </source>
</evidence>
<organism evidence="8 9">
    <name type="scientific">Pedobacter psychroterrae</name>
    <dbReference type="NCBI Taxonomy" id="2530453"/>
    <lineage>
        <taxon>Bacteria</taxon>
        <taxon>Pseudomonadati</taxon>
        <taxon>Bacteroidota</taxon>
        <taxon>Sphingobacteriia</taxon>
        <taxon>Sphingobacteriales</taxon>
        <taxon>Sphingobacteriaceae</taxon>
        <taxon>Pedobacter</taxon>
    </lineage>
</organism>
<dbReference type="Pfam" id="PF07980">
    <property type="entry name" value="SusD_RagB"/>
    <property type="match status" value="1"/>
</dbReference>
<feature type="domain" description="SusD-like N-terminal" evidence="7">
    <location>
        <begin position="99"/>
        <end position="237"/>
    </location>
</feature>
<comment type="similarity">
    <text evidence="2">Belongs to the SusD family.</text>
</comment>
<proteinExistence type="inferred from homology"/>
<evidence type="ECO:0000256" key="2">
    <source>
        <dbReference type="ARBA" id="ARBA00006275"/>
    </source>
</evidence>
<evidence type="ECO:0000313" key="9">
    <source>
        <dbReference type="Proteomes" id="UP000293347"/>
    </source>
</evidence>
<dbReference type="Gene3D" id="1.25.40.390">
    <property type="match status" value="1"/>
</dbReference>
<evidence type="ECO:0000259" key="7">
    <source>
        <dbReference type="Pfam" id="PF14322"/>
    </source>
</evidence>
<keyword evidence="4" id="KW-0472">Membrane</keyword>
<dbReference type="Pfam" id="PF14322">
    <property type="entry name" value="SusD-like_3"/>
    <property type="match status" value="1"/>
</dbReference>
<feature type="domain" description="RagB/SusD" evidence="6">
    <location>
        <begin position="375"/>
        <end position="500"/>
    </location>
</feature>
<evidence type="ECO:0000256" key="5">
    <source>
        <dbReference type="ARBA" id="ARBA00023237"/>
    </source>
</evidence>
<evidence type="ECO:0000313" key="8">
    <source>
        <dbReference type="EMBL" id="TCD00960.1"/>
    </source>
</evidence>
<comment type="subcellular location">
    <subcellularLocation>
        <location evidence="1">Cell outer membrane</location>
    </subcellularLocation>
</comment>
<dbReference type="Proteomes" id="UP000293347">
    <property type="component" value="Unassembled WGS sequence"/>
</dbReference>
<dbReference type="InterPro" id="IPR012944">
    <property type="entry name" value="SusD_RagB_dom"/>
</dbReference>
<keyword evidence="3" id="KW-0732">Signal</keyword>
<dbReference type="EMBL" id="SJSL01000002">
    <property type="protein sequence ID" value="TCD00960.1"/>
    <property type="molecule type" value="Genomic_DNA"/>
</dbReference>
<dbReference type="SUPFAM" id="SSF48452">
    <property type="entry name" value="TPR-like"/>
    <property type="match status" value="1"/>
</dbReference>
<keyword evidence="9" id="KW-1185">Reference proteome</keyword>
<dbReference type="RefSeq" id="WP_131595590.1">
    <property type="nucleotide sequence ID" value="NZ_SJSL01000002.1"/>
</dbReference>
<accession>A0A4R0NJR2</accession>
<evidence type="ECO:0000256" key="4">
    <source>
        <dbReference type="ARBA" id="ARBA00023136"/>
    </source>
</evidence>
<comment type="caution">
    <text evidence="8">The sequence shown here is derived from an EMBL/GenBank/DDBJ whole genome shotgun (WGS) entry which is preliminary data.</text>
</comment>
<evidence type="ECO:0000259" key="6">
    <source>
        <dbReference type="Pfam" id="PF07980"/>
    </source>
</evidence>
<dbReference type="GO" id="GO:0009279">
    <property type="term" value="C:cell outer membrane"/>
    <property type="evidence" value="ECO:0007669"/>
    <property type="project" value="UniProtKB-SubCell"/>
</dbReference>
<dbReference type="InterPro" id="IPR011990">
    <property type="entry name" value="TPR-like_helical_dom_sf"/>
</dbReference>
<gene>
    <name evidence="8" type="ORF">EZ437_09305</name>
</gene>
<keyword evidence="5" id="KW-0998">Cell outer membrane</keyword>
<dbReference type="OrthoDB" id="697229at2"/>
<dbReference type="InterPro" id="IPR033985">
    <property type="entry name" value="SusD-like_N"/>
</dbReference>
<dbReference type="PROSITE" id="PS51257">
    <property type="entry name" value="PROKAR_LIPOPROTEIN"/>
    <property type="match status" value="1"/>
</dbReference>
<evidence type="ECO:0000256" key="1">
    <source>
        <dbReference type="ARBA" id="ARBA00004442"/>
    </source>
</evidence>